<dbReference type="EMBL" id="CP006682">
    <property type="protein sequence ID" value="AHB36351.1"/>
    <property type="molecule type" value="Genomic_DNA"/>
</dbReference>
<evidence type="ECO:0000256" key="6">
    <source>
        <dbReference type="SAM" id="Coils"/>
    </source>
</evidence>
<comment type="subcellular location">
    <subcellularLocation>
        <location evidence="5">Cell membrane</location>
        <topology evidence="5">Multi-pass membrane protein</topology>
    </subcellularLocation>
    <subcellularLocation>
        <location evidence="1">Membrane</location>
        <topology evidence="1">Multi-pass membrane protein</topology>
    </subcellularLocation>
</comment>
<dbReference type="PATRIC" id="fig|1276258.3.peg.512"/>
<feature type="transmembrane region" description="Helical" evidence="5">
    <location>
        <begin position="450"/>
        <end position="473"/>
    </location>
</feature>
<feature type="transmembrane region" description="Helical" evidence="5">
    <location>
        <begin position="381"/>
        <end position="404"/>
    </location>
</feature>
<keyword evidence="6" id="KW-0175">Coiled coil</keyword>
<accession>V5RJQ9</accession>
<keyword evidence="5" id="KW-1003">Cell membrane</keyword>
<proteinExistence type="inferred from homology"/>
<sequence length="519" mass="58203">MKASLLSSHELELKKELLKKDVTLDKICNEFNDSVDKLKKEHKTLWKKNSKLGKSSQNEIQNQYNESYEELKSKIKNLTIKMEENFIDINNFKKTKNAKETKNKIKEEINVLKSQIKVEKSELKKTTAENKNEFKEKSKQIDLKYHKELEKLIQEYKVFKGTINKILLTLIFITSTIFVLITALTINYTVYYPQSNNGESYNFGAKESIIALALSGILIVMVGVISFLLLKDSSKTLPIERKNSNFTKGIFIGFITDFFDTIGIGSFAPTIVFLKAFKAVDDDKKILGILNVGHTIPVIFEAIIFIAAVKVDPYTLIVLISMAVIGSYLGAVIANKINKNIVKIVMGTLLFITAILMVLSHPMINAFGAGGDAISLPFNEWKIYVSAFIFLILGGLMSLGIGLYAPAMAVVTLMGMNVTVAFPVMMASTAFLMPVGSIRFIQDKNYAPKVTVAITIGGVIGVISAFLAIFVGFAGNTQFVKYLLFLVIIVIFYTSIMMFYEYYKFKRQKVIKKHLDAVK</sequence>
<dbReference type="InterPro" id="IPR002781">
    <property type="entry name" value="TM_pro_TauE-like"/>
</dbReference>
<feature type="transmembrane region" description="Helical" evidence="5">
    <location>
        <begin position="341"/>
        <end position="360"/>
    </location>
</feature>
<dbReference type="Pfam" id="PF01925">
    <property type="entry name" value="TauE"/>
    <property type="match status" value="1"/>
</dbReference>
<dbReference type="STRING" id="1276258.SAPIS_v1c05060"/>
<evidence type="ECO:0000256" key="3">
    <source>
        <dbReference type="ARBA" id="ARBA00022989"/>
    </source>
</evidence>
<feature type="transmembrane region" description="Helical" evidence="5">
    <location>
        <begin position="166"/>
        <end position="189"/>
    </location>
</feature>
<feature type="transmembrane region" description="Helical" evidence="5">
    <location>
        <begin position="286"/>
        <end position="309"/>
    </location>
</feature>
<dbReference type="RefSeq" id="WP_023789351.1">
    <property type="nucleotide sequence ID" value="NC_022998.1"/>
</dbReference>
<protein>
    <recommendedName>
        <fullName evidence="5">Probable membrane transporter protein</fullName>
    </recommendedName>
</protein>
<organism evidence="7 8">
    <name type="scientific">Spiroplasma apis B31</name>
    <dbReference type="NCBI Taxonomy" id="1276258"/>
    <lineage>
        <taxon>Bacteria</taxon>
        <taxon>Bacillati</taxon>
        <taxon>Mycoplasmatota</taxon>
        <taxon>Mollicutes</taxon>
        <taxon>Entomoplasmatales</taxon>
        <taxon>Spiroplasmataceae</taxon>
        <taxon>Spiroplasma</taxon>
    </lineage>
</organism>
<feature type="transmembrane region" description="Helical" evidence="5">
    <location>
        <begin position="479"/>
        <end position="503"/>
    </location>
</feature>
<evidence type="ECO:0000256" key="2">
    <source>
        <dbReference type="ARBA" id="ARBA00022692"/>
    </source>
</evidence>
<dbReference type="PANTHER" id="PTHR43483">
    <property type="entry name" value="MEMBRANE TRANSPORTER PROTEIN HI_0806-RELATED"/>
    <property type="match status" value="1"/>
</dbReference>
<dbReference type="OrthoDB" id="357960at2"/>
<feature type="coiled-coil region" evidence="6">
    <location>
        <begin position="61"/>
        <end position="129"/>
    </location>
</feature>
<keyword evidence="4 5" id="KW-0472">Membrane</keyword>
<evidence type="ECO:0000256" key="1">
    <source>
        <dbReference type="ARBA" id="ARBA00004141"/>
    </source>
</evidence>
<reference evidence="7 8" key="1">
    <citation type="journal article" date="2014" name="Genome Announc.">
        <title>Complete Genome Sequence of Spiroplasma apis B31T (ATCC 33834), a Bacterium Associated with May Disease of Honeybees (Apis mellifera).</title>
        <authorList>
            <person name="Ku C."/>
            <person name="Lo W.S."/>
            <person name="Chen L.L."/>
            <person name="Kuo C.H."/>
        </authorList>
    </citation>
    <scope>NUCLEOTIDE SEQUENCE [LARGE SCALE GENOMIC DNA]</scope>
    <source>
        <strain evidence="7">B31</strain>
    </source>
</reference>
<evidence type="ECO:0000313" key="7">
    <source>
        <dbReference type="EMBL" id="AHB36351.1"/>
    </source>
</evidence>
<feature type="transmembrane region" description="Helical" evidence="5">
    <location>
        <begin position="250"/>
        <end position="274"/>
    </location>
</feature>
<dbReference type="Proteomes" id="UP000018550">
    <property type="component" value="Chromosome"/>
</dbReference>
<evidence type="ECO:0000313" key="8">
    <source>
        <dbReference type="Proteomes" id="UP000018550"/>
    </source>
</evidence>
<keyword evidence="3 5" id="KW-1133">Transmembrane helix</keyword>
<keyword evidence="8" id="KW-1185">Reference proteome</keyword>
<comment type="similarity">
    <text evidence="5">Belongs to the 4-toluene sulfonate uptake permease (TSUP) (TC 2.A.102) family.</text>
</comment>
<dbReference type="AlphaFoldDB" id="V5RJQ9"/>
<name>V5RJQ9_SPIAP</name>
<evidence type="ECO:0000256" key="4">
    <source>
        <dbReference type="ARBA" id="ARBA00023136"/>
    </source>
</evidence>
<feature type="transmembrane region" description="Helical" evidence="5">
    <location>
        <begin position="416"/>
        <end position="438"/>
    </location>
</feature>
<dbReference type="eggNOG" id="COG0730">
    <property type="taxonomic scope" value="Bacteria"/>
</dbReference>
<dbReference type="KEGG" id="sapi:SAPIS_v1c05060"/>
<evidence type="ECO:0000256" key="5">
    <source>
        <dbReference type="RuleBase" id="RU363041"/>
    </source>
</evidence>
<gene>
    <name evidence="7" type="ORF">SAPIS_v1c05060</name>
</gene>
<feature type="transmembrane region" description="Helical" evidence="5">
    <location>
        <begin position="316"/>
        <end position="335"/>
    </location>
</feature>
<dbReference type="HOGENOM" id="CLU_040170_2_0_14"/>
<comment type="caution">
    <text evidence="5">Lacks conserved residue(s) required for the propagation of feature annotation.</text>
</comment>
<feature type="transmembrane region" description="Helical" evidence="5">
    <location>
        <begin position="209"/>
        <end position="230"/>
    </location>
</feature>
<keyword evidence="2 5" id="KW-0812">Transmembrane</keyword>
<dbReference type="PANTHER" id="PTHR43483:SF3">
    <property type="entry name" value="MEMBRANE TRANSPORTER PROTEIN HI_0806-RELATED"/>
    <property type="match status" value="1"/>
</dbReference>
<dbReference type="GO" id="GO:0005886">
    <property type="term" value="C:plasma membrane"/>
    <property type="evidence" value="ECO:0007669"/>
    <property type="project" value="UniProtKB-SubCell"/>
</dbReference>